<feature type="region of interest" description="Disordered" evidence="1">
    <location>
        <begin position="1"/>
        <end position="44"/>
    </location>
</feature>
<dbReference type="AlphaFoldDB" id="A0A0E9T3Q4"/>
<protein>
    <submittedName>
        <fullName evidence="2">Uncharacterized protein</fullName>
    </submittedName>
</protein>
<evidence type="ECO:0000313" key="2">
    <source>
        <dbReference type="EMBL" id="JAH48241.1"/>
    </source>
</evidence>
<reference evidence="2" key="1">
    <citation type="submission" date="2014-11" db="EMBL/GenBank/DDBJ databases">
        <authorList>
            <person name="Amaro Gonzalez C."/>
        </authorList>
    </citation>
    <scope>NUCLEOTIDE SEQUENCE</scope>
</reference>
<accession>A0A0E9T3Q4</accession>
<reference evidence="2" key="2">
    <citation type="journal article" date="2015" name="Fish Shellfish Immunol.">
        <title>Early steps in the European eel (Anguilla anguilla)-Vibrio vulnificus interaction in the gills: Role of the RtxA13 toxin.</title>
        <authorList>
            <person name="Callol A."/>
            <person name="Pajuelo D."/>
            <person name="Ebbesson L."/>
            <person name="Teles M."/>
            <person name="MacKenzie S."/>
            <person name="Amaro C."/>
        </authorList>
    </citation>
    <scope>NUCLEOTIDE SEQUENCE</scope>
</reference>
<organism evidence="2">
    <name type="scientific">Anguilla anguilla</name>
    <name type="common">European freshwater eel</name>
    <name type="synonym">Muraena anguilla</name>
    <dbReference type="NCBI Taxonomy" id="7936"/>
    <lineage>
        <taxon>Eukaryota</taxon>
        <taxon>Metazoa</taxon>
        <taxon>Chordata</taxon>
        <taxon>Craniata</taxon>
        <taxon>Vertebrata</taxon>
        <taxon>Euteleostomi</taxon>
        <taxon>Actinopterygii</taxon>
        <taxon>Neopterygii</taxon>
        <taxon>Teleostei</taxon>
        <taxon>Anguilliformes</taxon>
        <taxon>Anguillidae</taxon>
        <taxon>Anguilla</taxon>
    </lineage>
</organism>
<proteinExistence type="predicted"/>
<evidence type="ECO:0000256" key="1">
    <source>
        <dbReference type="SAM" id="MobiDB-lite"/>
    </source>
</evidence>
<feature type="compositionally biased region" description="Pro residues" evidence="1">
    <location>
        <begin position="1"/>
        <end position="13"/>
    </location>
</feature>
<name>A0A0E9T3Q4_ANGAN</name>
<dbReference type="EMBL" id="GBXM01060336">
    <property type="protein sequence ID" value="JAH48241.1"/>
    <property type="molecule type" value="Transcribed_RNA"/>
</dbReference>
<sequence length="44" mass="4725">MPTYGPFPFPPKPLNGRAGSSSKDRMTILHRPHSGYLSPSTIAG</sequence>